<dbReference type="InterPro" id="IPR036950">
    <property type="entry name" value="PBP_transglycosylase"/>
</dbReference>
<name>A0A6S6TBG7_9BACT</name>
<dbReference type="InterPro" id="IPR050396">
    <property type="entry name" value="Glycosyltr_51/Transpeptidase"/>
</dbReference>
<evidence type="ECO:0000256" key="8">
    <source>
        <dbReference type="ARBA" id="ARBA00022676"/>
    </source>
</evidence>
<evidence type="ECO:0000256" key="10">
    <source>
        <dbReference type="ARBA" id="ARBA00022801"/>
    </source>
</evidence>
<accession>A0A6S6TBG7</accession>
<evidence type="ECO:0000256" key="9">
    <source>
        <dbReference type="ARBA" id="ARBA00022679"/>
    </source>
</evidence>
<dbReference type="SUPFAM" id="SSF53955">
    <property type="entry name" value="Lysozyme-like"/>
    <property type="match status" value="1"/>
</dbReference>
<dbReference type="PANTHER" id="PTHR32282:SF11">
    <property type="entry name" value="PENICILLIN-BINDING PROTEIN 1B"/>
    <property type="match status" value="1"/>
</dbReference>
<evidence type="ECO:0000256" key="5">
    <source>
        <dbReference type="ARBA" id="ARBA00022475"/>
    </source>
</evidence>
<keyword evidence="11" id="KW-0133">Cell shape</keyword>
<evidence type="ECO:0000256" key="6">
    <source>
        <dbReference type="ARBA" id="ARBA00022645"/>
    </source>
</evidence>
<keyword evidence="18" id="KW-0812">Transmembrane</keyword>
<keyword evidence="10 21" id="KW-0378">Hydrolase</keyword>
<dbReference type="PANTHER" id="PTHR32282">
    <property type="entry name" value="BINDING PROTEIN TRANSPEPTIDASE, PUTATIVE-RELATED"/>
    <property type="match status" value="1"/>
</dbReference>
<keyword evidence="14" id="KW-0511">Multifunctional enzyme</keyword>
<keyword evidence="15" id="KW-0961">Cell wall biogenesis/degradation</keyword>
<dbReference type="GO" id="GO:0008360">
    <property type="term" value="P:regulation of cell shape"/>
    <property type="evidence" value="ECO:0007669"/>
    <property type="project" value="UniProtKB-KW"/>
</dbReference>
<organism evidence="21">
    <name type="scientific">uncultured Aureispira sp</name>
    <dbReference type="NCBI Taxonomy" id="1331704"/>
    <lineage>
        <taxon>Bacteria</taxon>
        <taxon>Pseudomonadati</taxon>
        <taxon>Bacteroidota</taxon>
        <taxon>Saprospiria</taxon>
        <taxon>Saprospirales</taxon>
        <taxon>Saprospiraceae</taxon>
        <taxon>Aureispira</taxon>
        <taxon>environmental samples</taxon>
    </lineage>
</organism>
<evidence type="ECO:0000256" key="17">
    <source>
        <dbReference type="ARBA" id="ARBA00049902"/>
    </source>
</evidence>
<keyword evidence="5" id="KW-1003">Cell membrane</keyword>
<dbReference type="GO" id="GO:0005886">
    <property type="term" value="C:plasma membrane"/>
    <property type="evidence" value="ECO:0007669"/>
    <property type="project" value="UniProtKB-SubCell"/>
</dbReference>
<dbReference type="Pfam" id="PF00905">
    <property type="entry name" value="Transpeptidase"/>
    <property type="match status" value="1"/>
</dbReference>
<dbReference type="Pfam" id="PF00912">
    <property type="entry name" value="Transgly"/>
    <property type="match status" value="1"/>
</dbReference>
<evidence type="ECO:0000256" key="16">
    <source>
        <dbReference type="ARBA" id="ARBA00034000"/>
    </source>
</evidence>
<dbReference type="AlphaFoldDB" id="A0A6S6TBG7"/>
<evidence type="ECO:0000256" key="15">
    <source>
        <dbReference type="ARBA" id="ARBA00023316"/>
    </source>
</evidence>
<comment type="catalytic activity">
    <reaction evidence="16">
        <text>Preferential cleavage: (Ac)2-L-Lys-D-Ala-|-D-Ala. Also transpeptidation of peptidyl-alanyl moieties that are N-acyl substituents of D-alanine.</text>
        <dbReference type="EC" id="3.4.16.4"/>
    </reaction>
</comment>
<feature type="domain" description="Penicillin-binding protein transpeptidase" evidence="19">
    <location>
        <begin position="548"/>
        <end position="793"/>
    </location>
</feature>
<evidence type="ECO:0000256" key="3">
    <source>
        <dbReference type="ARBA" id="ARBA00007090"/>
    </source>
</evidence>
<keyword evidence="8 21" id="KW-0328">Glycosyltransferase</keyword>
<evidence type="ECO:0000256" key="12">
    <source>
        <dbReference type="ARBA" id="ARBA00022984"/>
    </source>
</evidence>
<feature type="domain" description="Glycosyl transferase family 51" evidence="20">
    <location>
        <begin position="85"/>
        <end position="267"/>
    </location>
</feature>
<dbReference type="SUPFAM" id="SSF56601">
    <property type="entry name" value="beta-lactamase/transpeptidase-like"/>
    <property type="match status" value="1"/>
</dbReference>
<dbReference type="EC" id="3.4.-.-" evidence="21"/>
<comment type="pathway">
    <text evidence="2">Cell wall biogenesis; peptidoglycan biosynthesis.</text>
</comment>
<comment type="similarity">
    <text evidence="4">In the N-terminal section; belongs to the glycosyltransferase 51 family.</text>
</comment>
<dbReference type="GO" id="GO:0009002">
    <property type="term" value="F:serine-type D-Ala-D-Ala carboxypeptidase activity"/>
    <property type="evidence" value="ECO:0007669"/>
    <property type="project" value="UniProtKB-EC"/>
</dbReference>
<sequence length="893" mass="102240">MPKYIEGSQEVPKSNGVHLDGREERVAKFKNFIKWMWRLYALGILLIVCIFMMLSLDLPSFEELENPRSRIASNIYSSDDVVLGKYYIENRTPVEYDSLSPHLIHALIATEDARYLEHSGIDAEALGRVLVKTVILQQRNAGGGSTISQQLSKLLVGRPNTRNKGMAVRSWLLLSTKLKEWLTAVRLERSYTKEEIIALYFNEFDFLYGANGIKSAAEIYYDKDPYDLSITEAAMLVRMLKNPSLYNPKKHPERAKKGREQVLRNMQIKGHITEARYHELRKTPVDMSTFQVKDHNDGIATYFRMYLRDHLKKLLVQLAKDDPQFQKPDGTPYDIYRDGLKIYTTIDSRVQKHAEKAARDHLKEHQKRLFEAWSDWNHPNPEISSKIKNPWTRKAYKSTDGEMEIRRLSLAKQVWRTDRYKAVRPKFMPTATHWKLRDIDVDRLFQIVEYEKNPKQKNRYSPKVNGKALLKKWEETGFITEKQAQTYRDILSSKAIDSLIKQEKAIMDYMKTPVKTTIFAYNKKGEIDTLISPFDSIRYHRMHLQTGMIAVDPVSGAVRAWVGGINHKYFKFDHVNKDQAARQVGSTIKPFLYALTVDLKGYSPCFKVWDQPTTISKGEGQFALMSDWTPKNSGGYSGDEITLTEALNRSLNSVSAYLMKELKGPEPFRNFLADVGIDTSNKRVPASAAICLGTPNLSPYEMAGGYTIFANQGTYTEPVFIDRIEDKNGNLIYSAGQDQRSEAILSEQGAYVMNQMLQKIQRGRLRGVKSSYGGKTGTTNFQADGWFMGITPDLVVGTWVGCDDRFIRFRSLRYGQGAKMARPIFRNILLNMEADSTLRADKVYSSKSRFPSPETIEREMDCLKYNQFANGKDGNGKANDATNTDIYGIDEDY</sequence>
<reference evidence="21" key="1">
    <citation type="submission" date="2020-01" db="EMBL/GenBank/DDBJ databases">
        <authorList>
            <person name="Meier V. D."/>
            <person name="Meier V D."/>
        </authorList>
    </citation>
    <scope>NUCLEOTIDE SEQUENCE</scope>
    <source>
        <strain evidence="21">HLG_WM_MAG_10</strain>
    </source>
</reference>
<keyword evidence="9 21" id="KW-0808">Transferase</keyword>
<keyword evidence="13 18" id="KW-0472">Membrane</keyword>
<dbReference type="InterPro" id="IPR012338">
    <property type="entry name" value="Beta-lactam/transpept-like"/>
</dbReference>
<dbReference type="Gene3D" id="1.10.3810.10">
    <property type="entry name" value="Biosynthetic peptidoglycan transglycosylase-like"/>
    <property type="match status" value="1"/>
</dbReference>
<dbReference type="InterPro" id="IPR001264">
    <property type="entry name" value="Glyco_trans_51"/>
</dbReference>
<evidence type="ECO:0000256" key="18">
    <source>
        <dbReference type="SAM" id="Phobius"/>
    </source>
</evidence>
<dbReference type="Gene3D" id="3.40.710.10">
    <property type="entry name" value="DD-peptidase/beta-lactamase superfamily"/>
    <property type="match status" value="2"/>
</dbReference>
<dbReference type="EC" id="2.4.1.129" evidence="21"/>
<keyword evidence="6" id="KW-0121">Carboxypeptidase</keyword>
<dbReference type="InterPro" id="IPR023346">
    <property type="entry name" value="Lysozyme-like_dom_sf"/>
</dbReference>
<keyword evidence="7" id="KW-0645">Protease</keyword>
<dbReference type="GO" id="GO:0071555">
    <property type="term" value="P:cell wall organization"/>
    <property type="evidence" value="ECO:0007669"/>
    <property type="project" value="UniProtKB-KW"/>
</dbReference>
<dbReference type="GO" id="GO:0030288">
    <property type="term" value="C:outer membrane-bounded periplasmic space"/>
    <property type="evidence" value="ECO:0007669"/>
    <property type="project" value="TreeGrafter"/>
</dbReference>
<keyword evidence="18" id="KW-1133">Transmembrane helix</keyword>
<comment type="catalytic activity">
    <reaction evidence="17">
        <text>[GlcNAc-(1-&gt;4)-Mur2Ac(oyl-L-Ala-gamma-D-Glu-L-Lys-D-Ala-D-Ala)](n)-di-trans,octa-cis-undecaprenyl diphosphate + beta-D-GlcNAc-(1-&gt;4)-Mur2Ac(oyl-L-Ala-gamma-D-Glu-L-Lys-D-Ala-D-Ala)-di-trans,octa-cis-undecaprenyl diphosphate = [GlcNAc-(1-&gt;4)-Mur2Ac(oyl-L-Ala-gamma-D-Glu-L-Lys-D-Ala-D-Ala)](n+1)-di-trans,octa-cis-undecaprenyl diphosphate + di-trans,octa-cis-undecaprenyl diphosphate + H(+)</text>
        <dbReference type="Rhea" id="RHEA:23708"/>
        <dbReference type="Rhea" id="RHEA-COMP:9602"/>
        <dbReference type="Rhea" id="RHEA-COMP:9603"/>
        <dbReference type="ChEBI" id="CHEBI:15378"/>
        <dbReference type="ChEBI" id="CHEBI:58405"/>
        <dbReference type="ChEBI" id="CHEBI:60033"/>
        <dbReference type="ChEBI" id="CHEBI:78435"/>
        <dbReference type="EC" id="2.4.99.28"/>
    </reaction>
</comment>
<comment type="similarity">
    <text evidence="3">In the C-terminal section; belongs to the transpeptidase family.</text>
</comment>
<evidence type="ECO:0000256" key="11">
    <source>
        <dbReference type="ARBA" id="ARBA00022960"/>
    </source>
</evidence>
<proteinExistence type="inferred from homology"/>
<dbReference type="GO" id="GO:0008955">
    <property type="term" value="F:peptidoglycan glycosyltransferase activity"/>
    <property type="evidence" value="ECO:0007669"/>
    <property type="project" value="UniProtKB-EC"/>
</dbReference>
<keyword evidence="12" id="KW-0573">Peptidoglycan synthesis</keyword>
<dbReference type="GO" id="GO:0006508">
    <property type="term" value="P:proteolysis"/>
    <property type="evidence" value="ECO:0007669"/>
    <property type="project" value="UniProtKB-KW"/>
</dbReference>
<evidence type="ECO:0000259" key="19">
    <source>
        <dbReference type="Pfam" id="PF00905"/>
    </source>
</evidence>
<gene>
    <name evidence="21" type="ORF">HELGO_WM15161</name>
</gene>
<evidence type="ECO:0000259" key="20">
    <source>
        <dbReference type="Pfam" id="PF00912"/>
    </source>
</evidence>
<evidence type="ECO:0000256" key="1">
    <source>
        <dbReference type="ARBA" id="ARBA00004236"/>
    </source>
</evidence>
<dbReference type="GO" id="GO:0009252">
    <property type="term" value="P:peptidoglycan biosynthetic process"/>
    <property type="evidence" value="ECO:0007669"/>
    <property type="project" value="UniProtKB-KW"/>
</dbReference>
<evidence type="ECO:0000313" key="21">
    <source>
        <dbReference type="EMBL" id="CAA6812423.1"/>
    </source>
</evidence>
<evidence type="ECO:0000256" key="2">
    <source>
        <dbReference type="ARBA" id="ARBA00004752"/>
    </source>
</evidence>
<dbReference type="InterPro" id="IPR001460">
    <property type="entry name" value="PCN-bd_Tpept"/>
</dbReference>
<evidence type="ECO:0000256" key="7">
    <source>
        <dbReference type="ARBA" id="ARBA00022670"/>
    </source>
</evidence>
<dbReference type="EMBL" id="CACVAQ010000187">
    <property type="protein sequence ID" value="CAA6812423.1"/>
    <property type="molecule type" value="Genomic_DNA"/>
</dbReference>
<protein>
    <submittedName>
        <fullName evidence="21">Multimodular transpeptidase-transglycosylase )</fullName>
        <ecNumber evidence="21">2.4.1.129</ecNumber>
        <ecNumber evidence="21">3.4.-.-</ecNumber>
    </submittedName>
</protein>
<dbReference type="GO" id="GO:0008658">
    <property type="term" value="F:penicillin binding"/>
    <property type="evidence" value="ECO:0007669"/>
    <property type="project" value="InterPro"/>
</dbReference>
<evidence type="ECO:0000256" key="4">
    <source>
        <dbReference type="ARBA" id="ARBA00007739"/>
    </source>
</evidence>
<feature type="transmembrane region" description="Helical" evidence="18">
    <location>
        <begin position="35"/>
        <end position="56"/>
    </location>
</feature>
<evidence type="ECO:0000256" key="13">
    <source>
        <dbReference type="ARBA" id="ARBA00023136"/>
    </source>
</evidence>
<evidence type="ECO:0000256" key="14">
    <source>
        <dbReference type="ARBA" id="ARBA00023268"/>
    </source>
</evidence>
<comment type="subcellular location">
    <subcellularLocation>
        <location evidence="1">Cell membrane</location>
    </subcellularLocation>
</comment>